<dbReference type="EMBL" id="AP025516">
    <property type="protein sequence ID" value="BDD86893.1"/>
    <property type="molecule type" value="Genomic_DNA"/>
</dbReference>
<dbReference type="SUPFAM" id="SSF53448">
    <property type="entry name" value="Nucleotide-diphospho-sugar transferases"/>
    <property type="match status" value="1"/>
</dbReference>
<keyword evidence="2" id="KW-0808">Transferase</keyword>
<dbReference type="InterPro" id="IPR001173">
    <property type="entry name" value="Glyco_trans_2-like"/>
</dbReference>
<protein>
    <recommendedName>
        <fullName evidence="3">Glycosyltransferase 2-like domain-containing protein</fullName>
    </recommendedName>
</protein>
<gene>
    <name evidence="4" type="ORF">DPPLL_12580</name>
</gene>
<dbReference type="Pfam" id="PF00535">
    <property type="entry name" value="Glycos_transf_2"/>
    <property type="match status" value="1"/>
</dbReference>
<dbReference type="PANTHER" id="PTHR22916:SF51">
    <property type="entry name" value="GLYCOSYLTRANSFERASE EPSH-RELATED"/>
    <property type="match status" value="1"/>
</dbReference>
<reference evidence="4 5" key="1">
    <citation type="submission" date="2022-01" db="EMBL/GenBank/DDBJ databases">
        <title>Desulfofustis limnae sp. nov., a novel mesophilic sulfate-reducing bacterium isolated from marsh soil.</title>
        <authorList>
            <person name="Watanabe M."/>
            <person name="Takahashi A."/>
            <person name="Kojima H."/>
            <person name="Fukui M."/>
        </authorList>
    </citation>
    <scope>NUCLEOTIDE SEQUENCE [LARGE SCALE GENOMIC DNA]</scope>
    <source>
        <strain evidence="4 5">PPLL</strain>
    </source>
</reference>
<organism evidence="4 5">
    <name type="scientific">Desulfofustis limnaeus</name>
    <dbReference type="NCBI Taxonomy" id="2740163"/>
    <lineage>
        <taxon>Bacteria</taxon>
        <taxon>Pseudomonadati</taxon>
        <taxon>Thermodesulfobacteriota</taxon>
        <taxon>Desulfobulbia</taxon>
        <taxon>Desulfobulbales</taxon>
        <taxon>Desulfocapsaceae</taxon>
        <taxon>Desulfofustis</taxon>
    </lineage>
</organism>
<evidence type="ECO:0000313" key="4">
    <source>
        <dbReference type="EMBL" id="BDD86893.1"/>
    </source>
</evidence>
<evidence type="ECO:0000313" key="5">
    <source>
        <dbReference type="Proteomes" id="UP000830055"/>
    </source>
</evidence>
<sequence>MLDSTFYIGSNYFKMNPTDQPNVSIVIPVYNLEKYLMRCLDSVVNQTLKNIEIICINDGSTDRSLEILTKYAMCDARIRIIDKDNEGQGIARNEGIQIAQGEYIGFVDGDDWVEHDMFEEMYFNAKNENLDIQVCTFNMLDFFGNPTDIKCDYEYYLCKKYPNKNMIFNRDDIFSEIYKLSRYPWNKIYKREFIKKYKIYFSDNRHYEDNIFYFLAMIYARKISIINKKYYNYISNRDGCSTNKKNRPLALIEVNKEIKDRISNASIDTKYIQRFESYNVRRCASYYYRIHKSHRREYFEKMRREFLKIDITRNPFFDLKKRLFCLLVRTVPYSIFKYSNHPVYTLLYLYTRIMKKPKLNVY</sequence>
<proteinExistence type="predicted"/>
<dbReference type="PANTHER" id="PTHR22916">
    <property type="entry name" value="GLYCOSYLTRANSFERASE"/>
    <property type="match status" value="1"/>
</dbReference>
<feature type="domain" description="Glycosyltransferase 2-like" evidence="3">
    <location>
        <begin position="24"/>
        <end position="137"/>
    </location>
</feature>
<dbReference type="CDD" id="cd00761">
    <property type="entry name" value="Glyco_tranf_GTA_type"/>
    <property type="match status" value="1"/>
</dbReference>
<dbReference type="InterPro" id="IPR029044">
    <property type="entry name" value="Nucleotide-diphossugar_trans"/>
</dbReference>
<name>A0ABM7W7H7_9BACT</name>
<keyword evidence="1" id="KW-0328">Glycosyltransferase</keyword>
<dbReference type="Proteomes" id="UP000830055">
    <property type="component" value="Chromosome"/>
</dbReference>
<dbReference type="RefSeq" id="WP_284153962.1">
    <property type="nucleotide sequence ID" value="NZ_AP025516.1"/>
</dbReference>
<keyword evidence="5" id="KW-1185">Reference proteome</keyword>
<evidence type="ECO:0000256" key="2">
    <source>
        <dbReference type="ARBA" id="ARBA00022679"/>
    </source>
</evidence>
<evidence type="ECO:0000256" key="1">
    <source>
        <dbReference type="ARBA" id="ARBA00022676"/>
    </source>
</evidence>
<evidence type="ECO:0000259" key="3">
    <source>
        <dbReference type="Pfam" id="PF00535"/>
    </source>
</evidence>
<accession>A0ABM7W7H7</accession>
<dbReference type="Gene3D" id="3.90.550.10">
    <property type="entry name" value="Spore Coat Polysaccharide Biosynthesis Protein SpsA, Chain A"/>
    <property type="match status" value="1"/>
</dbReference>